<evidence type="ECO:0000259" key="12">
    <source>
        <dbReference type="SMART" id="SM00861"/>
    </source>
</evidence>
<evidence type="ECO:0000256" key="2">
    <source>
        <dbReference type="ARBA" id="ARBA00011738"/>
    </source>
</evidence>
<evidence type="ECO:0000256" key="1">
    <source>
        <dbReference type="ARBA" id="ARBA00007131"/>
    </source>
</evidence>
<dbReference type="CDD" id="cd07033">
    <property type="entry name" value="TPP_PYR_DXS_TK_like"/>
    <property type="match status" value="1"/>
</dbReference>
<evidence type="ECO:0000256" key="11">
    <source>
        <dbReference type="RuleBase" id="RU004996"/>
    </source>
</evidence>
<evidence type="ECO:0000256" key="4">
    <source>
        <dbReference type="ARBA" id="ARBA00022679"/>
    </source>
</evidence>
<dbReference type="InterPro" id="IPR005474">
    <property type="entry name" value="Transketolase_N"/>
</dbReference>
<dbReference type="NCBIfam" id="TIGR00232">
    <property type="entry name" value="tktlase_bact"/>
    <property type="match status" value="1"/>
</dbReference>
<dbReference type="InterPro" id="IPR049557">
    <property type="entry name" value="Transketolase_CS"/>
</dbReference>
<keyword evidence="7 11" id="KW-0460">Magnesium</keyword>
<accession>A0ABV7LEN4</accession>
<dbReference type="PANTHER" id="PTHR43522:SF2">
    <property type="entry name" value="TRANSKETOLASE 1-RELATED"/>
    <property type="match status" value="1"/>
</dbReference>
<comment type="subunit">
    <text evidence="2 11">Homodimer.</text>
</comment>
<keyword evidence="14" id="KW-1185">Reference proteome</keyword>
<comment type="similarity">
    <text evidence="1 11">Belongs to the transketolase family.</text>
</comment>
<comment type="caution">
    <text evidence="13">The sequence shown here is derived from an EMBL/GenBank/DDBJ whole genome shotgun (WGS) entry which is preliminary data.</text>
</comment>
<keyword evidence="5 11" id="KW-0479">Metal-binding</keyword>
<dbReference type="GO" id="GO:0004802">
    <property type="term" value="F:transketolase activity"/>
    <property type="evidence" value="ECO:0007669"/>
    <property type="project" value="UniProtKB-EC"/>
</dbReference>
<gene>
    <name evidence="13" type="primary">tkt</name>
    <name evidence="13" type="ORF">ACFOEX_06625</name>
</gene>
<feature type="domain" description="Transketolase-like pyrimidine-binding" evidence="12">
    <location>
        <begin position="352"/>
        <end position="523"/>
    </location>
</feature>
<dbReference type="InterPro" id="IPR005478">
    <property type="entry name" value="Transketolase_bac-like"/>
</dbReference>
<dbReference type="SUPFAM" id="SSF52922">
    <property type="entry name" value="TK C-terminal domain-like"/>
    <property type="match status" value="1"/>
</dbReference>
<dbReference type="Gene3D" id="3.40.50.970">
    <property type="match status" value="2"/>
</dbReference>
<name>A0ABV7LEN4_9HYPH</name>
<evidence type="ECO:0000256" key="10">
    <source>
        <dbReference type="NCBIfam" id="TIGR00232"/>
    </source>
</evidence>
<dbReference type="RefSeq" id="WP_376831477.1">
    <property type="nucleotide sequence ID" value="NZ_JBHLWR010000006.1"/>
</dbReference>
<dbReference type="InterPro" id="IPR029061">
    <property type="entry name" value="THDP-binding"/>
</dbReference>
<dbReference type="Pfam" id="PF02779">
    <property type="entry name" value="Transket_pyr"/>
    <property type="match status" value="1"/>
</dbReference>
<keyword evidence="4 11" id="KW-0808">Transferase</keyword>
<dbReference type="EMBL" id="JBHRUV010000029">
    <property type="protein sequence ID" value="MFC3266022.1"/>
    <property type="molecule type" value="Genomic_DNA"/>
</dbReference>
<evidence type="ECO:0000256" key="8">
    <source>
        <dbReference type="ARBA" id="ARBA00023052"/>
    </source>
</evidence>
<dbReference type="Pfam" id="PF00456">
    <property type="entry name" value="Transketolase_N"/>
    <property type="match status" value="1"/>
</dbReference>
<comment type="cofactor">
    <cofactor evidence="11">
        <name>Mg(2+)</name>
        <dbReference type="ChEBI" id="CHEBI:18420"/>
    </cofactor>
    <cofactor evidence="11">
        <name>Ca(2+)</name>
        <dbReference type="ChEBI" id="CHEBI:29108"/>
    </cofactor>
    <cofactor evidence="11">
        <name>Mn(2+)</name>
        <dbReference type="ChEBI" id="CHEBI:29035"/>
    </cofactor>
    <cofactor evidence="11">
        <name>Co(2+)</name>
        <dbReference type="ChEBI" id="CHEBI:48828"/>
    </cofactor>
    <text evidence="11">Binds 1 Mg(2+) ion per subunit. Can also utilize other divalent metal cations, such as Ca(2+), Mn(2+) and Co(2+).</text>
</comment>
<dbReference type="PANTHER" id="PTHR43522">
    <property type="entry name" value="TRANSKETOLASE"/>
    <property type="match status" value="1"/>
</dbReference>
<comment type="function">
    <text evidence="11">Catalyzes the transfer of a two-carbon ketol group from a ketose donor to an aldose acceptor, via a covalent intermediate with the cofactor thiamine pyrophosphate.</text>
</comment>
<dbReference type="InterPro" id="IPR055152">
    <property type="entry name" value="Transketolase-like_C_2"/>
</dbReference>
<comment type="catalytic activity">
    <reaction evidence="9 11">
        <text>D-sedoheptulose 7-phosphate + D-glyceraldehyde 3-phosphate = aldehydo-D-ribose 5-phosphate + D-xylulose 5-phosphate</text>
        <dbReference type="Rhea" id="RHEA:10508"/>
        <dbReference type="ChEBI" id="CHEBI:57483"/>
        <dbReference type="ChEBI" id="CHEBI:57737"/>
        <dbReference type="ChEBI" id="CHEBI:58273"/>
        <dbReference type="ChEBI" id="CHEBI:59776"/>
        <dbReference type="EC" id="2.2.1.1"/>
    </reaction>
</comment>
<dbReference type="CDD" id="cd02012">
    <property type="entry name" value="TPP_TK"/>
    <property type="match status" value="1"/>
</dbReference>
<protein>
    <recommendedName>
        <fullName evidence="3 10">Transketolase</fullName>
        <ecNumber evidence="3 10">2.2.1.1</ecNumber>
    </recommendedName>
</protein>
<dbReference type="InterPro" id="IPR020826">
    <property type="entry name" value="Transketolase_BS"/>
</dbReference>
<reference evidence="14" key="1">
    <citation type="journal article" date="2019" name="Int. J. Syst. Evol. Microbiol.">
        <title>The Global Catalogue of Microorganisms (GCM) 10K type strain sequencing project: providing services to taxonomists for standard genome sequencing and annotation.</title>
        <authorList>
            <consortium name="The Broad Institute Genomics Platform"/>
            <consortium name="The Broad Institute Genome Sequencing Center for Infectious Disease"/>
            <person name="Wu L."/>
            <person name="Ma J."/>
        </authorList>
    </citation>
    <scope>NUCLEOTIDE SEQUENCE [LARGE SCALE GENOMIC DNA]</scope>
    <source>
        <strain evidence="14">CCM 7941</strain>
    </source>
</reference>
<dbReference type="Proteomes" id="UP001595536">
    <property type="component" value="Unassembled WGS sequence"/>
</dbReference>
<evidence type="ECO:0000256" key="7">
    <source>
        <dbReference type="ARBA" id="ARBA00022842"/>
    </source>
</evidence>
<dbReference type="PROSITE" id="PS00801">
    <property type="entry name" value="TRANSKETOLASE_1"/>
    <property type="match status" value="1"/>
</dbReference>
<dbReference type="InterPro" id="IPR033247">
    <property type="entry name" value="Transketolase_fam"/>
</dbReference>
<evidence type="ECO:0000256" key="3">
    <source>
        <dbReference type="ARBA" id="ARBA00013152"/>
    </source>
</evidence>
<dbReference type="PROSITE" id="PS00802">
    <property type="entry name" value="TRANSKETOLASE_2"/>
    <property type="match status" value="1"/>
</dbReference>
<dbReference type="SUPFAM" id="SSF52518">
    <property type="entry name" value="Thiamin diphosphate-binding fold (THDP-binding)"/>
    <property type="match status" value="2"/>
</dbReference>
<dbReference type="EC" id="2.2.1.1" evidence="3 10"/>
<dbReference type="InterPro" id="IPR005475">
    <property type="entry name" value="Transketolase-like_Pyr-bd"/>
</dbReference>
<dbReference type="Gene3D" id="3.40.50.920">
    <property type="match status" value="1"/>
</dbReference>
<sequence length="661" mass="70678">MTNLVEHRRLANAVRALSMDAVEKAKSGHPGLPMGAADVATVLFTRYLKFDPRAPRWADRDRFILSAGHGSMLLYALLYLTGYDSVTLDDIRNFRQLHSTTPGHPENFVTAGVETTTGPLGQGIATAVGFALAERMLAAEYGEELVNHYTYVLASDGDLMEGVSQEAIALAGHLKLAKLIVFHDDNGISIDGPLSLADSVDQVKRFEAAGWNAMRIDGHDPDAIAAAIEAAQKSDRPTLIACRTVIGYGSPNRAGTSKAHGEPLGAEELAAAKAQLGWEYGPFEVPDDILGAWRAAGARGAAAHAAWRERFAAQPEARRAEFERRMNHVPPAGLDTAIDGLKRNLIASPQTVATRKASEIALEVVTLAVPELVLGSADLTPSNNTKTKNLKEISPGDYAGRYIHYGIREHGMAAAMNGLALHGGFRPAGATFFVFTDYCRPSIRLSALCGVPVIYVMTHDSIGLGEDGPTHQPVEHLAALRAMPNLAVFRPADAVETAEAWQIAIQRTTGPTMLALSRQNLPQVRRDHVGENLSVRGAYELAPAEGKAEATIFASGSEVELALAAREQLKEKGVAARVVSVPSLDVFLAQPEEVRRAVIGDAPVRVAVEAGVRFGWDAVIGEDGGFVGMSSFGASAPYKDVYKHFGITAEAVVDAVLKRRA</sequence>
<evidence type="ECO:0000256" key="5">
    <source>
        <dbReference type="ARBA" id="ARBA00022723"/>
    </source>
</evidence>
<evidence type="ECO:0000256" key="9">
    <source>
        <dbReference type="ARBA" id="ARBA00049473"/>
    </source>
</evidence>
<keyword evidence="6 11" id="KW-0106">Calcium</keyword>
<keyword evidence="8 11" id="KW-0786">Thiamine pyrophosphate</keyword>
<proteinExistence type="inferred from homology"/>
<organism evidence="13 14">
    <name type="scientific">Camelimonas abortus</name>
    <dbReference type="NCBI Taxonomy" id="1017184"/>
    <lineage>
        <taxon>Bacteria</taxon>
        <taxon>Pseudomonadati</taxon>
        <taxon>Pseudomonadota</taxon>
        <taxon>Alphaproteobacteria</taxon>
        <taxon>Hyphomicrobiales</taxon>
        <taxon>Chelatococcaceae</taxon>
        <taxon>Camelimonas</taxon>
    </lineage>
</organism>
<comment type="cofactor">
    <cofactor evidence="11">
        <name>thiamine diphosphate</name>
        <dbReference type="ChEBI" id="CHEBI:58937"/>
    </cofactor>
    <text evidence="11">Binds 1 thiamine pyrophosphate per subunit.</text>
</comment>
<dbReference type="Pfam" id="PF22613">
    <property type="entry name" value="Transketolase_C_1"/>
    <property type="match status" value="1"/>
</dbReference>
<evidence type="ECO:0000313" key="13">
    <source>
        <dbReference type="EMBL" id="MFC3266022.1"/>
    </source>
</evidence>
<dbReference type="SMART" id="SM00861">
    <property type="entry name" value="Transket_pyr"/>
    <property type="match status" value="1"/>
</dbReference>
<evidence type="ECO:0000256" key="6">
    <source>
        <dbReference type="ARBA" id="ARBA00022837"/>
    </source>
</evidence>
<evidence type="ECO:0000313" key="14">
    <source>
        <dbReference type="Proteomes" id="UP001595536"/>
    </source>
</evidence>
<dbReference type="InterPro" id="IPR009014">
    <property type="entry name" value="Transketo_C/PFOR_II"/>
</dbReference>